<feature type="domain" description="XdhC- CoxI" evidence="1">
    <location>
        <begin position="15"/>
        <end position="81"/>
    </location>
</feature>
<feature type="domain" description="XdhC Rossmann" evidence="2">
    <location>
        <begin position="162"/>
        <end position="303"/>
    </location>
</feature>
<evidence type="ECO:0000259" key="1">
    <source>
        <dbReference type="Pfam" id="PF02625"/>
    </source>
</evidence>
<organism evidence="3">
    <name type="scientific">hydrothermal vent metagenome</name>
    <dbReference type="NCBI Taxonomy" id="652676"/>
    <lineage>
        <taxon>unclassified sequences</taxon>
        <taxon>metagenomes</taxon>
        <taxon>ecological metagenomes</taxon>
    </lineage>
</organism>
<dbReference type="EMBL" id="UOFT01000028">
    <property type="protein sequence ID" value="VAW92815.1"/>
    <property type="molecule type" value="Genomic_DNA"/>
</dbReference>
<dbReference type="Pfam" id="PF13478">
    <property type="entry name" value="XdhC_C"/>
    <property type="match status" value="1"/>
</dbReference>
<evidence type="ECO:0000259" key="2">
    <source>
        <dbReference type="Pfam" id="PF13478"/>
    </source>
</evidence>
<evidence type="ECO:0000313" key="3">
    <source>
        <dbReference type="EMBL" id="VAW92815.1"/>
    </source>
</evidence>
<dbReference type="Gene3D" id="3.40.50.720">
    <property type="entry name" value="NAD(P)-binding Rossmann-like Domain"/>
    <property type="match status" value="1"/>
</dbReference>
<protein>
    <submittedName>
        <fullName evidence="3">Xanthine and CO dehydrogenases maturation factor, XdhC/CoxF family</fullName>
    </submittedName>
</protein>
<sequence length="316" mass="34304">MSKDDLDVVVQAESWLAAGQKVVLLIVTKTLGSAPRPVGSLMAICADGAWIGSVSGGCVEQDIFELLQNRFPSKPETLRYGEHGKQASRRLMPCGGTLELIVEPLTAGSLQPVLEALHRKESIERHLELASAKVSFHPVSRQQPLRLSDGTLIRVFGSQWRLLLIGATHISRYIAEMAQGLDFDVVVCEPRIEHVDNWPMLGIEVDTSMPDDVVAERITDVQCAVVALTHDPKLDDLAMLEALPSPAFYVGVLGSTQTNAKRRVRLAALGITDSQLARLHGPVGLDIGSRTPAEIAISILSELILARKNWLDSSDG</sequence>
<accession>A0A3B0ZHC4</accession>
<dbReference type="InterPro" id="IPR003777">
    <property type="entry name" value="XdhC_CoxI"/>
</dbReference>
<gene>
    <name evidence="3" type="ORF">MNBD_GAMMA23-378</name>
</gene>
<dbReference type="AlphaFoldDB" id="A0A3B0ZHC4"/>
<proteinExistence type="predicted"/>
<name>A0A3B0ZHC4_9ZZZZ</name>
<reference evidence="3" key="1">
    <citation type="submission" date="2018-06" db="EMBL/GenBank/DDBJ databases">
        <authorList>
            <person name="Zhirakovskaya E."/>
        </authorList>
    </citation>
    <scope>NUCLEOTIDE SEQUENCE</scope>
</reference>
<dbReference type="InterPro" id="IPR052698">
    <property type="entry name" value="MoCofactor_Util/Proc"/>
</dbReference>
<dbReference type="Pfam" id="PF02625">
    <property type="entry name" value="XdhC_CoxI"/>
    <property type="match status" value="1"/>
</dbReference>
<dbReference type="InterPro" id="IPR027051">
    <property type="entry name" value="XdhC_Rossmann_dom"/>
</dbReference>
<dbReference type="PANTHER" id="PTHR30388:SF4">
    <property type="entry name" value="MOLYBDENUM COFACTOR INSERTION CHAPERONE PAOD"/>
    <property type="match status" value="1"/>
</dbReference>
<dbReference type="PANTHER" id="PTHR30388">
    <property type="entry name" value="ALDEHYDE OXIDOREDUCTASE MOLYBDENUM COFACTOR ASSEMBLY PROTEIN"/>
    <property type="match status" value="1"/>
</dbReference>